<dbReference type="STRING" id="1121393.SAMN02745216_00214"/>
<sequence>MRVVTIGERIQHHAGRSGYDQLARRVRSRPLSPAIHRALTSILKRTPSSAVKASLDSPPYSWYWRPRQLAQELQAMGSMTLAGGVYHWLYGENDFRWAGRFPRRKGARIVVSLHQPPQVFERVFPDPRALRRADAVLACCRSQGDYLKDVAGEDKVHVIPHGVDADFFTPAPKPVEEKFIVLAVGSWLRDFSLLAEVIREAGRRRSGLCFHLVLPKDRIKDFDGAPNVKIFHSVPDARLRSLYQSASVLLMPVTDFTASNTLLEGMACGLPAAATDVGGMGDYMDSSCGVFVPPSDPGQALTALMDFKDSPDLLAAMAESARKRALEFDWKNIARSVMTIYKGLYAR</sequence>
<accession>A0A1M6CDF0</accession>
<dbReference type="RefSeq" id="WP_073472009.1">
    <property type="nucleotide sequence ID" value="NZ_FQZU01000001.1"/>
</dbReference>
<keyword evidence="1 3" id="KW-0808">Transferase</keyword>
<feature type="domain" description="Glycosyltransferase subfamily 4-like N-terminal" evidence="2">
    <location>
        <begin position="98"/>
        <end position="166"/>
    </location>
</feature>
<dbReference type="Pfam" id="PF13439">
    <property type="entry name" value="Glyco_transf_4"/>
    <property type="match status" value="1"/>
</dbReference>
<evidence type="ECO:0000256" key="1">
    <source>
        <dbReference type="ARBA" id="ARBA00022679"/>
    </source>
</evidence>
<evidence type="ECO:0000313" key="3">
    <source>
        <dbReference type="EMBL" id="SHI59039.1"/>
    </source>
</evidence>
<dbReference type="Gene3D" id="3.40.50.2000">
    <property type="entry name" value="Glycogen Phosphorylase B"/>
    <property type="match status" value="2"/>
</dbReference>
<proteinExistence type="predicted"/>
<evidence type="ECO:0000313" key="4">
    <source>
        <dbReference type="Proteomes" id="UP000183994"/>
    </source>
</evidence>
<name>A0A1M6CDF0_9BACT</name>
<dbReference type="Proteomes" id="UP000183994">
    <property type="component" value="Unassembled WGS sequence"/>
</dbReference>
<keyword evidence="4" id="KW-1185">Reference proteome</keyword>
<dbReference type="SUPFAM" id="SSF53756">
    <property type="entry name" value="UDP-Glycosyltransferase/glycogen phosphorylase"/>
    <property type="match status" value="1"/>
</dbReference>
<gene>
    <name evidence="3" type="ORF">SAMN02745216_00214</name>
</gene>
<dbReference type="CDD" id="cd03801">
    <property type="entry name" value="GT4_PimA-like"/>
    <property type="match status" value="1"/>
</dbReference>
<dbReference type="PANTHER" id="PTHR46401:SF2">
    <property type="entry name" value="GLYCOSYLTRANSFERASE WBBK-RELATED"/>
    <property type="match status" value="1"/>
</dbReference>
<dbReference type="InterPro" id="IPR028098">
    <property type="entry name" value="Glyco_trans_4-like_N"/>
</dbReference>
<dbReference type="PANTHER" id="PTHR46401">
    <property type="entry name" value="GLYCOSYLTRANSFERASE WBBK-RELATED"/>
    <property type="match status" value="1"/>
</dbReference>
<dbReference type="EMBL" id="FQZU01000001">
    <property type="protein sequence ID" value="SHI59039.1"/>
    <property type="molecule type" value="Genomic_DNA"/>
</dbReference>
<protein>
    <submittedName>
        <fullName evidence="3">Glycosyltransferase involved in cell wall bisynthesis</fullName>
    </submittedName>
</protein>
<organism evidence="3 4">
    <name type="scientific">Desulfatibacillum alkenivorans DSM 16219</name>
    <dbReference type="NCBI Taxonomy" id="1121393"/>
    <lineage>
        <taxon>Bacteria</taxon>
        <taxon>Pseudomonadati</taxon>
        <taxon>Thermodesulfobacteriota</taxon>
        <taxon>Desulfobacteria</taxon>
        <taxon>Desulfobacterales</taxon>
        <taxon>Desulfatibacillaceae</taxon>
        <taxon>Desulfatibacillum</taxon>
    </lineage>
</organism>
<dbReference type="AlphaFoldDB" id="A0A1M6CDF0"/>
<dbReference type="GO" id="GO:0016757">
    <property type="term" value="F:glycosyltransferase activity"/>
    <property type="evidence" value="ECO:0007669"/>
    <property type="project" value="TreeGrafter"/>
</dbReference>
<reference evidence="4" key="1">
    <citation type="submission" date="2016-11" db="EMBL/GenBank/DDBJ databases">
        <authorList>
            <person name="Varghese N."/>
            <person name="Submissions S."/>
        </authorList>
    </citation>
    <scope>NUCLEOTIDE SEQUENCE [LARGE SCALE GENOMIC DNA]</scope>
    <source>
        <strain evidence="4">DSM 16219</strain>
    </source>
</reference>
<dbReference type="Pfam" id="PF13692">
    <property type="entry name" value="Glyco_trans_1_4"/>
    <property type="match status" value="1"/>
</dbReference>
<evidence type="ECO:0000259" key="2">
    <source>
        <dbReference type="Pfam" id="PF13439"/>
    </source>
</evidence>
<dbReference type="GO" id="GO:0009103">
    <property type="term" value="P:lipopolysaccharide biosynthetic process"/>
    <property type="evidence" value="ECO:0007669"/>
    <property type="project" value="TreeGrafter"/>
</dbReference>